<proteinExistence type="predicted"/>
<keyword evidence="1" id="KW-0472">Membrane</keyword>
<feature type="transmembrane region" description="Helical" evidence="1">
    <location>
        <begin position="6"/>
        <end position="25"/>
    </location>
</feature>
<protein>
    <submittedName>
        <fullName evidence="2">Unannotated protein</fullName>
    </submittedName>
</protein>
<accession>A0A6J5YN32</accession>
<evidence type="ECO:0000256" key="1">
    <source>
        <dbReference type="SAM" id="Phobius"/>
    </source>
</evidence>
<reference evidence="2" key="1">
    <citation type="submission" date="2020-05" db="EMBL/GenBank/DDBJ databases">
        <authorList>
            <person name="Chiriac C."/>
            <person name="Salcher M."/>
            <person name="Ghai R."/>
            <person name="Kavagutti S V."/>
        </authorList>
    </citation>
    <scope>NUCLEOTIDE SEQUENCE</scope>
</reference>
<feature type="transmembrane region" description="Helical" evidence="1">
    <location>
        <begin position="68"/>
        <end position="85"/>
    </location>
</feature>
<dbReference type="AlphaFoldDB" id="A0A6J5YN32"/>
<keyword evidence="1" id="KW-0812">Transmembrane</keyword>
<keyword evidence="1" id="KW-1133">Transmembrane helix</keyword>
<dbReference type="EMBL" id="CAESAB010000001">
    <property type="protein sequence ID" value="CAB4329193.1"/>
    <property type="molecule type" value="Genomic_DNA"/>
</dbReference>
<sequence>MNIVYHIAFGIHLLCVVAILALLLIQVKKSPKKLNPGVVHATLTALVAGIVMVGLYEKVNVDEVANHTKFGVKGLVILVILTLGYKNLKKPELKNSVWAAMLGLTVFNILLAYLWM</sequence>
<organism evidence="2">
    <name type="scientific">freshwater metagenome</name>
    <dbReference type="NCBI Taxonomy" id="449393"/>
    <lineage>
        <taxon>unclassified sequences</taxon>
        <taxon>metagenomes</taxon>
        <taxon>ecological metagenomes</taxon>
    </lineage>
</organism>
<name>A0A6J5YN32_9ZZZZ</name>
<gene>
    <name evidence="2" type="ORF">UFOPK3820_00004</name>
</gene>
<feature type="transmembrane region" description="Helical" evidence="1">
    <location>
        <begin position="97"/>
        <end position="115"/>
    </location>
</feature>
<evidence type="ECO:0000313" key="2">
    <source>
        <dbReference type="EMBL" id="CAB4329193.1"/>
    </source>
</evidence>
<feature type="transmembrane region" description="Helical" evidence="1">
    <location>
        <begin position="37"/>
        <end position="56"/>
    </location>
</feature>